<dbReference type="Proteomes" id="UP000062398">
    <property type="component" value="Chromosome"/>
</dbReference>
<feature type="domain" description="ABC transporter" evidence="4">
    <location>
        <begin position="2"/>
        <end position="236"/>
    </location>
</feature>
<dbReference type="AlphaFoldDB" id="A0A088E4Z0"/>
<evidence type="ECO:0000256" key="1">
    <source>
        <dbReference type="ARBA" id="ARBA00022448"/>
    </source>
</evidence>
<dbReference type="PATRIC" id="fig|43687.5.peg.895"/>
<dbReference type="EMBL" id="CP012174">
    <property type="protein sequence ID" value="AKV78437.1"/>
    <property type="molecule type" value="Genomic_DNA"/>
</dbReference>
<reference evidence="13 14" key="2">
    <citation type="journal article" date="2015" name="Genome Announc.">
        <title>Complete Genome Sequences of Evolved Arsenate-Resistant Metallosphaera sedula Strains.</title>
        <authorList>
            <person name="Ai C."/>
            <person name="McCarthy S."/>
            <person name="Schackwitz W."/>
            <person name="Martin J."/>
            <person name="Lipzen A."/>
            <person name="Blum P."/>
        </authorList>
    </citation>
    <scope>NUCLEOTIDE SEQUENCE [LARGE SCALE GENOMIC DNA]</scope>
    <source>
        <strain evidence="8 14">ARS120-1</strain>
        <strain evidence="9 13">ARS120-2</strain>
        <strain evidence="6 16">ARS50-1</strain>
        <strain evidence="7 15">ARS50-2</strain>
    </source>
</reference>
<evidence type="ECO:0000313" key="13">
    <source>
        <dbReference type="Proteomes" id="UP000061362"/>
    </source>
</evidence>
<evidence type="ECO:0000313" key="6">
    <source>
        <dbReference type="EMBL" id="AKV73946.1"/>
    </source>
</evidence>
<reference evidence="10 12" key="3">
    <citation type="submission" date="2015-07" db="EMBL/GenBank/DDBJ databases">
        <title>Physiological, transcriptional responses and genome re-sequencing of acid resistant extremely thermoacidophilic Metallosphaera sedula SARC-M1.</title>
        <authorList>
            <person name="Ai C."/>
            <person name="McCarthy S."/>
            <person name="Eckrich V."/>
            <person name="Rudrappa D."/>
            <person name="Qiu G."/>
            <person name="Blum P."/>
        </authorList>
    </citation>
    <scope>NUCLEOTIDE SEQUENCE [LARGE SCALE GENOMIC DNA]</scope>
    <source>
        <strain evidence="10 12">SARC-M1</strain>
    </source>
</reference>
<dbReference type="Proteomes" id="UP000062475">
    <property type="component" value="Chromosome"/>
</dbReference>
<gene>
    <name evidence="5" type="ORF">HA72_0869</name>
    <name evidence="6" type="ORF">MsedA_0885</name>
    <name evidence="7" type="ORF">MsedB_0886</name>
    <name evidence="8" type="ORF">MsedC_0885</name>
    <name evidence="9" type="ORF">MsedD_0886</name>
    <name evidence="10" type="ORF">MsedE_0885</name>
</gene>
<reference evidence="5 11" key="1">
    <citation type="journal article" date="2014" name="J. Bacteriol.">
        <title>Role of an Archaeal PitA Transporter in the Copper and Arsenic Resistance of Metallosphaera sedula, an Extreme Thermoacidophile.</title>
        <authorList>
            <person name="McCarthy S."/>
            <person name="Ai C."/>
            <person name="Wheaton G."/>
            <person name="Tevatia R."/>
            <person name="Eckrich V."/>
            <person name="Kelly R."/>
            <person name="Blum P."/>
        </authorList>
    </citation>
    <scope>NUCLEOTIDE SEQUENCE [LARGE SCALE GENOMIC DNA]</scope>
    <source>
        <strain evidence="5 11">CuR1</strain>
    </source>
</reference>
<dbReference type="PROSITE" id="PS50893">
    <property type="entry name" value="ABC_TRANSPORTER_2"/>
    <property type="match status" value="1"/>
</dbReference>
<dbReference type="SUPFAM" id="SSF52540">
    <property type="entry name" value="P-loop containing nucleoside triphosphate hydrolases"/>
    <property type="match status" value="1"/>
</dbReference>
<dbReference type="CDD" id="cd03263">
    <property type="entry name" value="ABC_subfamily_A"/>
    <property type="match status" value="1"/>
</dbReference>
<proteinExistence type="predicted"/>
<evidence type="ECO:0000313" key="14">
    <source>
        <dbReference type="Proteomes" id="UP000062398"/>
    </source>
</evidence>
<evidence type="ECO:0000313" key="10">
    <source>
        <dbReference type="EMBL" id="AKV82924.1"/>
    </source>
</evidence>
<dbReference type="InterPro" id="IPR050763">
    <property type="entry name" value="ABC_transporter_ATP-binding"/>
</dbReference>
<evidence type="ECO:0000313" key="15">
    <source>
        <dbReference type="Proteomes" id="UP000062475"/>
    </source>
</evidence>
<dbReference type="EMBL" id="CP012173">
    <property type="protein sequence ID" value="AKV76185.1"/>
    <property type="molecule type" value="Genomic_DNA"/>
</dbReference>
<name>A0A088E4Z0_9CREN</name>
<dbReference type="InterPro" id="IPR003439">
    <property type="entry name" value="ABC_transporter-like_ATP-bd"/>
</dbReference>
<keyword evidence="1" id="KW-0813">Transport</keyword>
<dbReference type="Proteomes" id="UP000061362">
    <property type="component" value="Chromosome"/>
</dbReference>
<dbReference type="OMA" id="PVMFMDE"/>
<dbReference type="Proteomes" id="UP000056255">
    <property type="component" value="Chromosome"/>
</dbReference>
<dbReference type="InterPro" id="IPR027417">
    <property type="entry name" value="P-loop_NTPase"/>
</dbReference>
<protein>
    <submittedName>
        <fullName evidence="5">ABC transporter related protein</fullName>
    </submittedName>
    <submittedName>
        <fullName evidence="6">Multidrug ABC transporter ATP-binding protein</fullName>
    </submittedName>
</protein>
<evidence type="ECO:0000313" key="12">
    <source>
        <dbReference type="Proteomes" id="UP000056255"/>
    </source>
</evidence>
<dbReference type="Proteomes" id="UP000068832">
    <property type="component" value="Chromosome"/>
</dbReference>
<dbReference type="SMART" id="SM00382">
    <property type="entry name" value="AAA"/>
    <property type="match status" value="1"/>
</dbReference>
<dbReference type="RefSeq" id="WP_012020829.1">
    <property type="nucleotide sequence ID" value="NZ_AP019770.1"/>
</dbReference>
<dbReference type="PANTHER" id="PTHR42711:SF18">
    <property type="entry name" value="ABC TRANSPORTER, ATP-BINDING PROTEIN"/>
    <property type="match status" value="1"/>
</dbReference>
<dbReference type="GeneID" id="91755332"/>
<sequence length="305" mass="33935">MIDVSHLSKTFQVKGKEIHALSDITFEVKTGEICGLVGHNGAGKTTLVKILSTLIIPDSGEARVEGHDVVSEANIVRKLLGVMTVSERAFYYRLTGMENLMFFASIRGLSLGESRSRAKELLEMVGLLDWKDIPYMKYSTGMARKLALARALITDPPVILMDEPTLGMDPISSREFRRLVEGLAKRKTVLMTSHNMAEVEDLAQRVVILNRGSVVASGSPQELKERVGTMKLVRTRSPDARLRKFVVGLSDQYFLVRVPEHFNVEGDEVRREPATLEDVFVSLTDEADSTTNRSRGGGGWRRWAS</sequence>
<evidence type="ECO:0000313" key="11">
    <source>
        <dbReference type="Proteomes" id="UP000029084"/>
    </source>
</evidence>
<accession>A0A088E4Z0</accession>
<dbReference type="OrthoDB" id="87732at2157"/>
<dbReference type="InterPro" id="IPR003593">
    <property type="entry name" value="AAA+_ATPase"/>
</dbReference>
<evidence type="ECO:0000259" key="4">
    <source>
        <dbReference type="PROSITE" id="PS50893"/>
    </source>
</evidence>
<evidence type="ECO:0000313" key="8">
    <source>
        <dbReference type="EMBL" id="AKV78437.1"/>
    </source>
</evidence>
<evidence type="ECO:0000256" key="2">
    <source>
        <dbReference type="ARBA" id="ARBA00022741"/>
    </source>
</evidence>
<evidence type="ECO:0000256" key="3">
    <source>
        <dbReference type="ARBA" id="ARBA00022840"/>
    </source>
</evidence>
<evidence type="ECO:0000313" key="7">
    <source>
        <dbReference type="EMBL" id="AKV76185.1"/>
    </source>
</evidence>
<dbReference type="EMBL" id="CP012172">
    <property type="protein sequence ID" value="AKV73946.1"/>
    <property type="molecule type" value="Genomic_DNA"/>
</dbReference>
<dbReference type="GO" id="GO:0016887">
    <property type="term" value="F:ATP hydrolysis activity"/>
    <property type="evidence" value="ECO:0007669"/>
    <property type="project" value="InterPro"/>
</dbReference>
<evidence type="ECO:0000313" key="5">
    <source>
        <dbReference type="EMBL" id="AIM27028.1"/>
    </source>
</evidence>
<dbReference type="PANTHER" id="PTHR42711">
    <property type="entry name" value="ABC TRANSPORTER ATP-BINDING PROTEIN"/>
    <property type="match status" value="1"/>
</dbReference>
<keyword evidence="2" id="KW-0547">Nucleotide-binding</keyword>
<dbReference type="EMBL" id="CP012176">
    <property type="protein sequence ID" value="AKV82924.1"/>
    <property type="molecule type" value="Genomic_DNA"/>
</dbReference>
<evidence type="ECO:0000313" key="16">
    <source>
        <dbReference type="Proteomes" id="UP000068832"/>
    </source>
</evidence>
<dbReference type="Gene3D" id="3.40.50.300">
    <property type="entry name" value="P-loop containing nucleotide triphosphate hydrolases"/>
    <property type="match status" value="1"/>
</dbReference>
<dbReference type="Proteomes" id="UP000029084">
    <property type="component" value="Chromosome"/>
</dbReference>
<organism evidence="5 11">
    <name type="scientific">Metallosphaera sedula</name>
    <dbReference type="NCBI Taxonomy" id="43687"/>
    <lineage>
        <taxon>Archaea</taxon>
        <taxon>Thermoproteota</taxon>
        <taxon>Thermoprotei</taxon>
        <taxon>Sulfolobales</taxon>
        <taxon>Sulfolobaceae</taxon>
        <taxon>Metallosphaera</taxon>
    </lineage>
</organism>
<evidence type="ECO:0000313" key="9">
    <source>
        <dbReference type="EMBL" id="AKV80682.1"/>
    </source>
</evidence>
<dbReference type="GO" id="GO:0005524">
    <property type="term" value="F:ATP binding"/>
    <property type="evidence" value="ECO:0007669"/>
    <property type="project" value="UniProtKB-KW"/>
</dbReference>
<dbReference type="EMBL" id="CP008822">
    <property type="protein sequence ID" value="AIM27028.1"/>
    <property type="molecule type" value="Genomic_DNA"/>
</dbReference>
<dbReference type="Pfam" id="PF00005">
    <property type="entry name" value="ABC_tran"/>
    <property type="match status" value="1"/>
</dbReference>
<keyword evidence="3 6" id="KW-0067">ATP-binding</keyword>
<dbReference type="EMBL" id="CP012175">
    <property type="protein sequence ID" value="AKV80682.1"/>
    <property type="molecule type" value="Genomic_DNA"/>
</dbReference>